<feature type="region of interest" description="Disordered" evidence="3">
    <location>
        <begin position="493"/>
        <end position="515"/>
    </location>
</feature>
<evidence type="ECO:0000256" key="2">
    <source>
        <dbReference type="ARBA" id="ARBA00023136"/>
    </source>
</evidence>
<dbReference type="AlphaFoldDB" id="A0A5J5GBD0"/>
<evidence type="ECO:0000256" key="4">
    <source>
        <dbReference type="SAM" id="Phobius"/>
    </source>
</evidence>
<feature type="compositionally biased region" description="Basic residues" evidence="3">
    <location>
        <begin position="503"/>
        <end position="515"/>
    </location>
</feature>
<dbReference type="GO" id="GO:0016020">
    <property type="term" value="C:membrane"/>
    <property type="evidence" value="ECO:0007669"/>
    <property type="project" value="InterPro"/>
</dbReference>
<dbReference type="EMBL" id="VYKK01000008">
    <property type="protein sequence ID" value="KAA9005415.1"/>
    <property type="molecule type" value="Genomic_DNA"/>
</dbReference>
<gene>
    <name evidence="5" type="ORF">F4V43_08060</name>
</gene>
<organism evidence="5 6">
    <name type="scientific">Paenibacillus spiritus</name>
    <dbReference type="NCBI Taxonomy" id="2496557"/>
    <lineage>
        <taxon>Bacteria</taxon>
        <taxon>Bacillati</taxon>
        <taxon>Bacillota</taxon>
        <taxon>Bacilli</taxon>
        <taxon>Bacillales</taxon>
        <taxon>Paenibacillaceae</taxon>
        <taxon>Paenibacillus</taxon>
    </lineage>
</organism>
<dbReference type="Proteomes" id="UP000367750">
    <property type="component" value="Unassembled WGS sequence"/>
</dbReference>
<evidence type="ECO:0000256" key="3">
    <source>
        <dbReference type="SAM" id="MobiDB-lite"/>
    </source>
</evidence>
<feature type="transmembrane region" description="Helical" evidence="4">
    <location>
        <begin position="308"/>
        <end position="327"/>
    </location>
</feature>
<dbReference type="Pfam" id="PF03323">
    <property type="entry name" value="GerA"/>
    <property type="match status" value="1"/>
</dbReference>
<keyword evidence="4" id="KW-0812">Transmembrane</keyword>
<sequence length="515" mass="56069">MSGSMKNGGEPDSLSGKLDQDIEEIGRRLGGSSDLAVKSLVVSGRYPSALVYLEGLADQTLLQTALESLMRVPGDGGESEAVQAGQPPEDDLLRRICERVLTTGGSSRVKDFNELFQSLLSGDSILMVEGQSEAIAAGTGGAEERSVGEPTSQAVVRGPMEGFTENIRTNISQIRRRIRDTGLWSEKYIIGRRTHTEVAVLYMKDIVRPEVLEEVRIRLGSIDIDGILESGYIEEFIQETTFTPFPTVFNTDRPDTAAGALLEGRVVIIVDGTPFVLLVPALFVQFFQSAEDYYQRADISSLLRLVRVISLFISMLLPALYVSLTTYHQEMLPTAMLISLAAQREGVPFPAFVEALLMEFIYEVLREAGVRMPRTVGQAVSIVGTLVIGQAAVDAGIISAAMVIIVSLTAISSFVIPSISMSISVRIIRFGMMILAGSFGLVGIFFGCVLLTVHICSLRSFGVPYSMPFAPAAEDEWQDTILRVPWPRMKRRPTTAVAGNRQRLGKRGHKGGGRS</sequence>
<keyword evidence="6" id="KW-1185">Reference proteome</keyword>
<protein>
    <submittedName>
        <fullName evidence="5">Spore germination protein</fullName>
    </submittedName>
</protein>
<dbReference type="OrthoDB" id="1726708at2"/>
<keyword evidence="4" id="KW-1133">Transmembrane helix</keyword>
<dbReference type="InterPro" id="IPR050768">
    <property type="entry name" value="UPF0353/GerABKA_families"/>
</dbReference>
<dbReference type="GO" id="GO:0009847">
    <property type="term" value="P:spore germination"/>
    <property type="evidence" value="ECO:0007669"/>
    <property type="project" value="InterPro"/>
</dbReference>
<feature type="transmembrane region" description="Helical" evidence="4">
    <location>
        <begin position="266"/>
        <end position="287"/>
    </location>
</feature>
<evidence type="ECO:0000313" key="5">
    <source>
        <dbReference type="EMBL" id="KAA9005415.1"/>
    </source>
</evidence>
<dbReference type="PANTHER" id="PTHR22550:SF5">
    <property type="entry name" value="LEUCINE ZIPPER PROTEIN 4"/>
    <property type="match status" value="1"/>
</dbReference>
<feature type="transmembrane region" description="Helical" evidence="4">
    <location>
        <begin position="432"/>
        <end position="455"/>
    </location>
</feature>
<evidence type="ECO:0000256" key="1">
    <source>
        <dbReference type="ARBA" id="ARBA00005278"/>
    </source>
</evidence>
<dbReference type="PIRSF" id="PIRSF005690">
    <property type="entry name" value="GerBA"/>
    <property type="match status" value="1"/>
</dbReference>
<dbReference type="PANTHER" id="PTHR22550">
    <property type="entry name" value="SPORE GERMINATION PROTEIN"/>
    <property type="match status" value="1"/>
</dbReference>
<comment type="similarity">
    <text evidence="1">Belongs to the GerABKA family.</text>
</comment>
<reference evidence="5 6" key="1">
    <citation type="submission" date="2019-09" db="EMBL/GenBank/DDBJ databases">
        <title>Bacillus ochoae sp. nov., Paenibacillus whitsoniae sp. nov., Paenibacillus spiritus sp. nov. Isolated from the Mars Exploration Rover during spacecraft assembly.</title>
        <authorList>
            <person name="Seuylemezian A."/>
            <person name="Vaishampayan P."/>
        </authorList>
    </citation>
    <scope>NUCLEOTIDE SEQUENCE [LARGE SCALE GENOMIC DNA]</scope>
    <source>
        <strain evidence="5 6">MER_111</strain>
    </source>
</reference>
<accession>A0A5J5GBD0</accession>
<keyword evidence="2 4" id="KW-0472">Membrane</keyword>
<feature type="transmembrane region" description="Helical" evidence="4">
    <location>
        <begin position="376"/>
        <end position="393"/>
    </location>
</feature>
<dbReference type="RefSeq" id="WP_150457728.1">
    <property type="nucleotide sequence ID" value="NZ_VYKK01000008.1"/>
</dbReference>
<proteinExistence type="inferred from homology"/>
<feature type="transmembrane region" description="Helical" evidence="4">
    <location>
        <begin position="399"/>
        <end position="420"/>
    </location>
</feature>
<name>A0A5J5GBD0_9BACL</name>
<evidence type="ECO:0000313" key="6">
    <source>
        <dbReference type="Proteomes" id="UP000367750"/>
    </source>
</evidence>
<dbReference type="InterPro" id="IPR004995">
    <property type="entry name" value="Spore_Ger"/>
</dbReference>
<comment type="caution">
    <text evidence="5">The sequence shown here is derived from an EMBL/GenBank/DDBJ whole genome shotgun (WGS) entry which is preliminary data.</text>
</comment>